<accession>A0A3C1KMJ8</accession>
<feature type="region of interest" description="Disordered" evidence="1">
    <location>
        <begin position="1"/>
        <end position="38"/>
    </location>
</feature>
<dbReference type="AlphaFoldDB" id="A0A3C1KMJ8"/>
<protein>
    <submittedName>
        <fullName evidence="2">Uncharacterized protein</fullName>
    </submittedName>
</protein>
<organism evidence="2 3">
    <name type="scientific">Haliea salexigens</name>
    <dbReference type="NCBI Taxonomy" id="287487"/>
    <lineage>
        <taxon>Bacteria</taxon>
        <taxon>Pseudomonadati</taxon>
        <taxon>Pseudomonadota</taxon>
        <taxon>Gammaproteobacteria</taxon>
        <taxon>Cellvibrionales</taxon>
        <taxon>Halieaceae</taxon>
        <taxon>Haliea</taxon>
    </lineage>
</organism>
<evidence type="ECO:0000313" key="3">
    <source>
        <dbReference type="Proteomes" id="UP000259273"/>
    </source>
</evidence>
<sequence>GAPAAPAESSPDTVDQAPAIPAADSAEPAASPWSDAQQARLRTAAQDVLAQLVELQFALEERGAAVWARAELENAKAAAGRGDALYQAREFVAATEAYRDSLTQLQAIEATIPAVLQNALDSATAALEKGDAQGLERALATATLLAPDDPTLAQLRDRAA</sequence>
<dbReference type="Proteomes" id="UP000259273">
    <property type="component" value="Unassembled WGS sequence"/>
</dbReference>
<proteinExistence type="predicted"/>
<feature type="non-terminal residue" evidence="2">
    <location>
        <position position="1"/>
    </location>
</feature>
<feature type="compositionally biased region" description="Low complexity" evidence="1">
    <location>
        <begin position="15"/>
        <end position="36"/>
    </location>
</feature>
<dbReference type="STRING" id="1121937.GCA_000423125_03204"/>
<comment type="caution">
    <text evidence="2">The sequence shown here is derived from an EMBL/GenBank/DDBJ whole genome shotgun (WGS) entry which is preliminary data.</text>
</comment>
<evidence type="ECO:0000313" key="2">
    <source>
        <dbReference type="EMBL" id="HAN27564.1"/>
    </source>
</evidence>
<dbReference type="EMBL" id="DMND01000104">
    <property type="protein sequence ID" value="HAN27564.1"/>
    <property type="molecule type" value="Genomic_DNA"/>
</dbReference>
<name>A0A3C1KMJ8_9GAMM</name>
<evidence type="ECO:0000256" key="1">
    <source>
        <dbReference type="SAM" id="MobiDB-lite"/>
    </source>
</evidence>
<gene>
    <name evidence="2" type="ORF">DCP75_07565</name>
</gene>
<feature type="non-terminal residue" evidence="2">
    <location>
        <position position="160"/>
    </location>
</feature>
<reference evidence="2 3" key="1">
    <citation type="journal article" date="2018" name="Nat. Biotechnol.">
        <title>A standardized bacterial taxonomy based on genome phylogeny substantially revises the tree of life.</title>
        <authorList>
            <person name="Parks D.H."/>
            <person name="Chuvochina M."/>
            <person name="Waite D.W."/>
            <person name="Rinke C."/>
            <person name="Skarshewski A."/>
            <person name="Chaumeil P.A."/>
            <person name="Hugenholtz P."/>
        </authorList>
    </citation>
    <scope>NUCLEOTIDE SEQUENCE [LARGE SCALE GENOMIC DNA]</scope>
    <source>
        <strain evidence="2">UBA9158</strain>
    </source>
</reference>